<dbReference type="InterPro" id="IPR023213">
    <property type="entry name" value="CAT-like_dom_sf"/>
</dbReference>
<dbReference type="GO" id="GO:0072330">
    <property type="term" value="P:monocarboxylic acid biosynthetic process"/>
    <property type="evidence" value="ECO:0007669"/>
    <property type="project" value="UniProtKB-ARBA"/>
</dbReference>
<dbReference type="Pfam" id="PF00668">
    <property type="entry name" value="Condensation"/>
    <property type="match status" value="1"/>
</dbReference>
<dbReference type="InterPro" id="IPR020802">
    <property type="entry name" value="TesA-like"/>
</dbReference>
<dbReference type="InterPro" id="IPR000873">
    <property type="entry name" value="AMP-dep_synth/lig_dom"/>
</dbReference>
<evidence type="ECO:0000256" key="2">
    <source>
        <dbReference type="ARBA" id="ARBA00022450"/>
    </source>
</evidence>
<keyword evidence="3" id="KW-0597">Phosphoprotein</keyword>
<evidence type="ECO:0000256" key="1">
    <source>
        <dbReference type="ARBA" id="ARBA00001957"/>
    </source>
</evidence>
<dbReference type="GO" id="GO:0005829">
    <property type="term" value="C:cytosol"/>
    <property type="evidence" value="ECO:0007669"/>
    <property type="project" value="TreeGrafter"/>
</dbReference>
<keyword evidence="7" id="KW-1185">Reference proteome</keyword>
<dbReference type="GO" id="GO:0044550">
    <property type="term" value="P:secondary metabolite biosynthetic process"/>
    <property type="evidence" value="ECO:0007669"/>
    <property type="project" value="TreeGrafter"/>
</dbReference>
<dbReference type="Pfam" id="PF13193">
    <property type="entry name" value="AMP-binding_C"/>
    <property type="match status" value="1"/>
</dbReference>
<dbReference type="InterPro" id="IPR001031">
    <property type="entry name" value="Thioesterase"/>
</dbReference>
<dbReference type="GO" id="GO:0003824">
    <property type="term" value="F:catalytic activity"/>
    <property type="evidence" value="ECO:0007669"/>
    <property type="project" value="InterPro"/>
</dbReference>
<dbReference type="InterPro" id="IPR025110">
    <property type="entry name" value="AMP-bd_C"/>
</dbReference>
<evidence type="ECO:0000256" key="4">
    <source>
        <dbReference type="SAM" id="MobiDB-lite"/>
    </source>
</evidence>
<dbReference type="InterPro" id="IPR020806">
    <property type="entry name" value="PKS_PP-bd"/>
</dbReference>
<dbReference type="SUPFAM" id="SSF52777">
    <property type="entry name" value="CoA-dependent acyltransferases"/>
    <property type="match status" value="2"/>
</dbReference>
<dbReference type="Gene3D" id="3.30.559.30">
    <property type="entry name" value="Nonribosomal peptide synthetase, condensation domain"/>
    <property type="match status" value="1"/>
</dbReference>
<sequence length="1283" mass="136675">MTASGIADVLPLSPLQEGLFFHTLYNEDGPDVYVTQLVVELTGRLDRDVLRAAVNALLSRHRHVGAAFVVEHVERPVQIVPREVTVPVREVDVADQAELAGQLAAERESRFVLSEPPLLRLLLARLGPERSELVLTGHHILLDGWSLPVLVRELLQLYRTAGDVSGLPAALPYREYLRWLAGQDREAARAAWQAELSDLDEPTLVGLPRHARNQPTLPRQAVAELSAGTTAALLRRGRARGVTLADVVQAAWGIVLGRSTGRDDVVFGTVTTGRPPDLPDVEQMVGLFVNTVPVRLRLRSDAPAWAVARTVRDRQLEMTPFQHMPLAEIQARAGLDELFDTIVVFENYPVEPLDAEDFGGVRVAGVRGLDASHYPLMLAAIPGERLRLRLDYQADAVGRDAAETMLAALESVFETLAADPGRPLGSLDPLGPRSRTWLETGNATGRDLPAATVAELIEDRRARHPDRVAVLAGPLELTYAEVNARANQLARLLVARGAGPERTVALALSRSADLVVALIAVLKAGAAYLPVDTAYPAERIAYLIGDARPVLVLTDADGIPATEAPVVDLRDVVLTGFPAGNLAPAELPGGRTAESAASVLYTSGSTGLPKAVIGTQGGLVNQVSWYRDLRPSDGDGVVCARTSISFVDGPLELLRPLAHGGRVVLVDEETARDMAALADLIAASRSSVLTAVPTVLLALLDEAGGDHRLATLRLVGSSGEPMPAELPARLAAASPDARLVNLYGCTEVSGDSLFVFCTEDDRPVGRPLWNTRAYVLDGALRPVPIGVAGDLYHSGIGVGRGYAERPGATAARFVADPFGPPGERMYRTGDRVRRRRDGALEHLGRADDQLKVRGVRIEPGEVEAALARHPGVERAAVAVRARPGAGPALVGYIVGTAKAAGLRAHAAEVLPRALVPSDFVSLDRLPTTPNGKLDRRALPVPEASPEASPPATPAEQVICELFAEVLQLPSVGTQDDFFALGGHSLLATRFVARVRTVLGYRPTVRMLFAAPTPAAFAARLGTAAAEGSLDVLLPLRAGVGRPLFCLPPASGFSWCYAGLLRYLPVDRPMYGLQARGLTDPGRIDATIEDVAADYLAQIRAVQPKGPYDLLGWSLGGQLAHAVAVGLRGLGEEVSLVAMLDSYPPGQIPLGEPAAPDQGLRALLVEYFGLDAVPEGPLRPAAVAEMLRARGIADLSETLLSAMSEVLTASVSLARSHRPEMFDGDVLFFRAAQGWPGAPPDPQAWRTLVSGRIEVHDVRAAHGAMTKPASLAQIGQVLRTRLGR</sequence>
<name>A0A840IR91_9PSEU</name>
<dbReference type="CDD" id="cd05930">
    <property type="entry name" value="A_NRPS"/>
    <property type="match status" value="1"/>
</dbReference>
<dbReference type="InterPro" id="IPR029058">
    <property type="entry name" value="AB_hydrolase_fold"/>
</dbReference>
<dbReference type="InterPro" id="IPR045851">
    <property type="entry name" value="AMP-bd_C_sf"/>
</dbReference>
<evidence type="ECO:0000313" key="7">
    <source>
        <dbReference type="Proteomes" id="UP000581769"/>
    </source>
</evidence>
<dbReference type="GO" id="GO:0031177">
    <property type="term" value="F:phosphopantetheine binding"/>
    <property type="evidence" value="ECO:0007669"/>
    <property type="project" value="InterPro"/>
</dbReference>
<comment type="cofactor">
    <cofactor evidence="1">
        <name>pantetheine 4'-phosphate</name>
        <dbReference type="ChEBI" id="CHEBI:47942"/>
    </cofactor>
</comment>
<dbReference type="SUPFAM" id="SSF47336">
    <property type="entry name" value="ACP-like"/>
    <property type="match status" value="1"/>
</dbReference>
<dbReference type="CDD" id="cd19543">
    <property type="entry name" value="DCL_NRPS"/>
    <property type="match status" value="1"/>
</dbReference>
<dbReference type="Proteomes" id="UP000581769">
    <property type="component" value="Unassembled WGS sequence"/>
</dbReference>
<dbReference type="PROSITE" id="PS00455">
    <property type="entry name" value="AMP_BINDING"/>
    <property type="match status" value="1"/>
</dbReference>
<comment type="caution">
    <text evidence="6">The sequence shown here is derived from an EMBL/GenBank/DDBJ whole genome shotgun (WGS) entry which is preliminary data.</text>
</comment>
<dbReference type="InterPro" id="IPR009081">
    <property type="entry name" value="PP-bd_ACP"/>
</dbReference>
<feature type="region of interest" description="Disordered" evidence="4">
    <location>
        <begin position="424"/>
        <end position="443"/>
    </location>
</feature>
<dbReference type="GO" id="GO:0008610">
    <property type="term" value="P:lipid biosynthetic process"/>
    <property type="evidence" value="ECO:0007669"/>
    <property type="project" value="UniProtKB-ARBA"/>
</dbReference>
<dbReference type="NCBIfam" id="TIGR01733">
    <property type="entry name" value="AA-adenyl-dom"/>
    <property type="match status" value="1"/>
</dbReference>
<evidence type="ECO:0000256" key="3">
    <source>
        <dbReference type="ARBA" id="ARBA00022553"/>
    </source>
</evidence>
<feature type="region of interest" description="Disordered" evidence="4">
    <location>
        <begin position="925"/>
        <end position="950"/>
    </location>
</feature>
<protein>
    <submittedName>
        <fullName evidence="6">Amino acid adenylation domain-containing protein</fullName>
    </submittedName>
</protein>
<dbReference type="PROSITE" id="PS50075">
    <property type="entry name" value="CARRIER"/>
    <property type="match status" value="1"/>
</dbReference>
<dbReference type="InterPro" id="IPR042099">
    <property type="entry name" value="ANL_N_sf"/>
</dbReference>
<evidence type="ECO:0000313" key="6">
    <source>
        <dbReference type="EMBL" id="MBB4683742.1"/>
    </source>
</evidence>
<dbReference type="PANTHER" id="PTHR45527">
    <property type="entry name" value="NONRIBOSOMAL PEPTIDE SYNTHETASE"/>
    <property type="match status" value="1"/>
</dbReference>
<dbReference type="PANTHER" id="PTHR45527:SF1">
    <property type="entry name" value="FATTY ACID SYNTHASE"/>
    <property type="match status" value="1"/>
</dbReference>
<dbReference type="RefSeq" id="WP_184778432.1">
    <property type="nucleotide sequence ID" value="NZ_JACHMG010000001.1"/>
</dbReference>
<dbReference type="InterPro" id="IPR020845">
    <property type="entry name" value="AMP-binding_CS"/>
</dbReference>
<proteinExistence type="predicted"/>
<dbReference type="Pfam" id="PF00550">
    <property type="entry name" value="PP-binding"/>
    <property type="match status" value="1"/>
</dbReference>
<dbReference type="EMBL" id="JACHMG010000001">
    <property type="protein sequence ID" value="MBB4683742.1"/>
    <property type="molecule type" value="Genomic_DNA"/>
</dbReference>
<accession>A0A840IR91</accession>
<dbReference type="Gene3D" id="3.30.300.30">
    <property type="match status" value="1"/>
</dbReference>
<dbReference type="Pfam" id="PF00975">
    <property type="entry name" value="Thioesterase"/>
    <property type="match status" value="1"/>
</dbReference>
<dbReference type="FunFam" id="2.30.38.10:FF:000001">
    <property type="entry name" value="Non-ribosomal peptide synthetase PvdI"/>
    <property type="match status" value="1"/>
</dbReference>
<dbReference type="SUPFAM" id="SSF56801">
    <property type="entry name" value="Acetyl-CoA synthetase-like"/>
    <property type="match status" value="1"/>
</dbReference>
<dbReference type="SMART" id="SM00824">
    <property type="entry name" value="PKS_TE"/>
    <property type="match status" value="1"/>
</dbReference>
<feature type="domain" description="Carrier" evidence="5">
    <location>
        <begin position="949"/>
        <end position="1024"/>
    </location>
</feature>
<dbReference type="Pfam" id="PF00501">
    <property type="entry name" value="AMP-binding"/>
    <property type="match status" value="1"/>
</dbReference>
<evidence type="ECO:0000259" key="5">
    <source>
        <dbReference type="PROSITE" id="PS50075"/>
    </source>
</evidence>
<dbReference type="FunFam" id="1.10.1200.10:FF:000016">
    <property type="entry name" value="Non-ribosomal peptide synthase"/>
    <property type="match status" value="1"/>
</dbReference>
<dbReference type="SUPFAM" id="SSF53474">
    <property type="entry name" value="alpha/beta-Hydrolases"/>
    <property type="match status" value="1"/>
</dbReference>
<reference evidence="6 7" key="1">
    <citation type="submission" date="2020-08" db="EMBL/GenBank/DDBJ databases">
        <title>Sequencing the genomes of 1000 actinobacteria strains.</title>
        <authorList>
            <person name="Klenk H.-P."/>
        </authorList>
    </citation>
    <scope>NUCLEOTIDE SEQUENCE [LARGE SCALE GENOMIC DNA]</scope>
    <source>
        <strain evidence="6 7">DSM 45859</strain>
    </source>
</reference>
<dbReference type="InterPro" id="IPR010071">
    <property type="entry name" value="AA_adenyl_dom"/>
</dbReference>
<dbReference type="InterPro" id="IPR036736">
    <property type="entry name" value="ACP-like_sf"/>
</dbReference>
<gene>
    <name evidence="6" type="ORF">BJY18_001227</name>
</gene>
<dbReference type="Gene3D" id="3.30.559.10">
    <property type="entry name" value="Chloramphenicol acetyltransferase-like domain"/>
    <property type="match status" value="1"/>
</dbReference>
<keyword evidence="2" id="KW-0596">Phosphopantetheine</keyword>
<organism evidence="6 7">
    <name type="scientific">Amycolatopsis jiangsuensis</name>
    <dbReference type="NCBI Taxonomy" id="1181879"/>
    <lineage>
        <taxon>Bacteria</taxon>
        <taxon>Bacillati</taxon>
        <taxon>Actinomycetota</taxon>
        <taxon>Actinomycetes</taxon>
        <taxon>Pseudonocardiales</taxon>
        <taxon>Pseudonocardiaceae</taxon>
        <taxon>Amycolatopsis</taxon>
    </lineage>
</organism>
<dbReference type="Gene3D" id="3.40.50.12780">
    <property type="entry name" value="N-terminal domain of ligase-like"/>
    <property type="match status" value="1"/>
</dbReference>
<dbReference type="InterPro" id="IPR001242">
    <property type="entry name" value="Condensation_dom"/>
</dbReference>
<dbReference type="GO" id="GO:0043041">
    <property type="term" value="P:amino acid activation for nonribosomal peptide biosynthetic process"/>
    <property type="evidence" value="ECO:0007669"/>
    <property type="project" value="TreeGrafter"/>
</dbReference>
<dbReference type="SMART" id="SM00823">
    <property type="entry name" value="PKS_PP"/>
    <property type="match status" value="1"/>
</dbReference>
<dbReference type="Gene3D" id="3.40.50.1820">
    <property type="entry name" value="alpha/beta hydrolase"/>
    <property type="match status" value="1"/>
</dbReference>